<feature type="transmembrane region" description="Helical" evidence="1">
    <location>
        <begin position="29"/>
        <end position="62"/>
    </location>
</feature>
<gene>
    <name evidence="2" type="ORF">VM1G_12018</name>
</gene>
<keyword evidence="1" id="KW-0472">Membrane</keyword>
<accession>A0A194VIH0</accession>
<keyword evidence="1" id="KW-0812">Transmembrane</keyword>
<reference evidence="2" key="1">
    <citation type="submission" date="2014-12" db="EMBL/GenBank/DDBJ databases">
        <title>Genome Sequence of Valsa Canker Pathogens Uncovers a Specific Adaption of Colonization on Woody Bark.</title>
        <authorList>
            <person name="Yin Z."/>
            <person name="Liu H."/>
            <person name="Gao X."/>
            <person name="Li Z."/>
            <person name="Song N."/>
            <person name="Ke X."/>
            <person name="Dai Q."/>
            <person name="Wu Y."/>
            <person name="Sun Y."/>
            <person name="Xu J.-R."/>
            <person name="Kang Z.K."/>
            <person name="Wang L."/>
            <person name="Huang L."/>
        </authorList>
    </citation>
    <scope>NUCLEOTIDE SEQUENCE [LARGE SCALE GENOMIC DNA]</scope>
    <source>
        <strain evidence="2">03-8</strain>
    </source>
</reference>
<sequence>MFTAKPLKADHILVDRGLAQAKTSFLEAIILAFLMLISIIVNTAIDIVAAGAIDFTVLFTIFF</sequence>
<proteinExistence type="predicted"/>
<organism evidence="2 3">
    <name type="scientific">Cytospora mali</name>
    <name type="common">Apple Valsa canker fungus</name>
    <name type="synonym">Valsa mali</name>
    <dbReference type="NCBI Taxonomy" id="578113"/>
    <lineage>
        <taxon>Eukaryota</taxon>
        <taxon>Fungi</taxon>
        <taxon>Dikarya</taxon>
        <taxon>Ascomycota</taxon>
        <taxon>Pezizomycotina</taxon>
        <taxon>Sordariomycetes</taxon>
        <taxon>Sordariomycetidae</taxon>
        <taxon>Diaporthales</taxon>
        <taxon>Cytosporaceae</taxon>
        <taxon>Cytospora</taxon>
    </lineage>
</organism>
<protein>
    <submittedName>
        <fullName evidence="2">Uncharacterized protein</fullName>
    </submittedName>
</protein>
<evidence type="ECO:0000313" key="2">
    <source>
        <dbReference type="EMBL" id="KUI63778.1"/>
    </source>
</evidence>
<evidence type="ECO:0000313" key="3">
    <source>
        <dbReference type="Proteomes" id="UP000078559"/>
    </source>
</evidence>
<dbReference type="AlphaFoldDB" id="A0A194VIH0"/>
<evidence type="ECO:0000256" key="1">
    <source>
        <dbReference type="SAM" id="Phobius"/>
    </source>
</evidence>
<dbReference type="Proteomes" id="UP000078559">
    <property type="component" value="Unassembled WGS sequence"/>
</dbReference>
<keyword evidence="1" id="KW-1133">Transmembrane helix</keyword>
<keyword evidence="3" id="KW-1185">Reference proteome</keyword>
<name>A0A194VIH0_CYTMA</name>
<dbReference type="EMBL" id="KN796114">
    <property type="protein sequence ID" value="KUI63778.1"/>
    <property type="molecule type" value="Genomic_DNA"/>
</dbReference>